<dbReference type="Proteomes" id="UP000293360">
    <property type="component" value="Unassembled WGS sequence"/>
</dbReference>
<dbReference type="PANTHER" id="PTHR38111">
    <property type="entry name" value="ZN(2)-C6 FUNGAL-TYPE DOMAIN-CONTAINING PROTEIN-RELATED"/>
    <property type="match status" value="1"/>
</dbReference>
<reference evidence="1 2" key="1">
    <citation type="submission" date="2018-06" db="EMBL/GenBank/DDBJ databases">
        <title>Complete Genomes of Monosporascus.</title>
        <authorList>
            <person name="Robinson A.J."/>
            <person name="Natvig D.O."/>
        </authorList>
    </citation>
    <scope>NUCLEOTIDE SEQUENCE [LARGE SCALE GENOMIC DNA]</scope>
    <source>
        <strain evidence="1 2">CBS 110550</strain>
    </source>
</reference>
<dbReference type="STRING" id="155417.A0A4Q4T1S2"/>
<dbReference type="AlphaFoldDB" id="A0A4Q4T1S2"/>
<gene>
    <name evidence="1" type="ORF">DL764_007868</name>
</gene>
<dbReference type="PANTHER" id="PTHR38111:SF2">
    <property type="entry name" value="FINGER DOMAIN PROTEIN, PUTATIVE (AFU_ORTHOLOGUE AFUA_1G01560)-RELATED"/>
    <property type="match status" value="1"/>
</dbReference>
<dbReference type="OrthoDB" id="3525185at2759"/>
<evidence type="ECO:0000313" key="2">
    <source>
        <dbReference type="Proteomes" id="UP000293360"/>
    </source>
</evidence>
<dbReference type="EMBL" id="QJNU01000570">
    <property type="protein sequence ID" value="RYO94270.1"/>
    <property type="molecule type" value="Genomic_DNA"/>
</dbReference>
<protein>
    <recommendedName>
        <fullName evidence="3">Transcription factor domain-containing protein</fullName>
    </recommendedName>
</protein>
<accession>A0A4Q4T1S2</accession>
<comment type="caution">
    <text evidence="1">The sequence shown here is derived from an EMBL/GenBank/DDBJ whole genome shotgun (WGS) entry which is preliminary data.</text>
</comment>
<sequence>MDAVKAFSQFSFGQSNRIRDIQVQGVTRHGRCLQLLRDRLEKGAATADGGQLLVPPILVLLMMASIQADRTAAVYHLGAIRDVLKMCGPEAFQQQSLRHAFEAARATLLIVSLFARRRLFLEEPRWQTVPWLLDPASKPQQSHVLDIFVTIPGLLEEERHVSEEDTFLLNDFVDSMPTPGRQNSRRVALCNSIAAQLEKLYRWRWDWQHENGQYVAVDDKSSWQPDDPAWNVLGEFGKNRRLARLRFDRPVHANDVMLYNAALMWLLALLWKIEPSRAGVVITNCARRATPTPEFPAPSSFNPFLERPGAALSIRVPAVEVCRAYDWLSRHHHPCSATEDQMCLYLFPLGMARSVLGTDPDGRDWIAAMLDSSPVTRGYGAAACSSVAGFAAYITEDALRPDVKSATRVSEGIVGGQTEDSEPSGLRFRGRHAQLGAMTLATILARAAYVLGSMIGPTLDQ</sequence>
<keyword evidence="2" id="KW-1185">Reference proteome</keyword>
<evidence type="ECO:0008006" key="3">
    <source>
        <dbReference type="Google" id="ProtNLM"/>
    </source>
</evidence>
<evidence type="ECO:0000313" key="1">
    <source>
        <dbReference type="EMBL" id="RYO94270.1"/>
    </source>
</evidence>
<organism evidence="1 2">
    <name type="scientific">Monosporascus ibericus</name>
    <dbReference type="NCBI Taxonomy" id="155417"/>
    <lineage>
        <taxon>Eukaryota</taxon>
        <taxon>Fungi</taxon>
        <taxon>Dikarya</taxon>
        <taxon>Ascomycota</taxon>
        <taxon>Pezizomycotina</taxon>
        <taxon>Sordariomycetes</taxon>
        <taxon>Xylariomycetidae</taxon>
        <taxon>Xylariales</taxon>
        <taxon>Xylariales incertae sedis</taxon>
        <taxon>Monosporascus</taxon>
    </lineage>
</organism>
<dbReference type="InterPro" id="IPR053178">
    <property type="entry name" value="Osmoadaptation_assoc"/>
</dbReference>
<name>A0A4Q4T1S2_9PEZI</name>
<proteinExistence type="predicted"/>